<reference evidence="2" key="1">
    <citation type="journal article" date="2023" name="Mol. Phylogenet. Evol.">
        <title>Genome-scale phylogeny and comparative genomics of the fungal order Sordariales.</title>
        <authorList>
            <person name="Hensen N."/>
            <person name="Bonometti L."/>
            <person name="Westerberg I."/>
            <person name="Brannstrom I.O."/>
            <person name="Guillou S."/>
            <person name="Cros-Aarteil S."/>
            <person name="Calhoun S."/>
            <person name="Haridas S."/>
            <person name="Kuo A."/>
            <person name="Mondo S."/>
            <person name="Pangilinan J."/>
            <person name="Riley R."/>
            <person name="LaButti K."/>
            <person name="Andreopoulos B."/>
            <person name="Lipzen A."/>
            <person name="Chen C."/>
            <person name="Yan M."/>
            <person name="Daum C."/>
            <person name="Ng V."/>
            <person name="Clum A."/>
            <person name="Steindorff A."/>
            <person name="Ohm R.A."/>
            <person name="Martin F."/>
            <person name="Silar P."/>
            <person name="Natvig D.O."/>
            <person name="Lalanne C."/>
            <person name="Gautier V."/>
            <person name="Ament-Velasquez S.L."/>
            <person name="Kruys A."/>
            <person name="Hutchinson M.I."/>
            <person name="Powell A.J."/>
            <person name="Barry K."/>
            <person name="Miller A.N."/>
            <person name="Grigoriev I.V."/>
            <person name="Debuchy R."/>
            <person name="Gladieux P."/>
            <person name="Hiltunen Thoren M."/>
            <person name="Johannesson H."/>
        </authorList>
    </citation>
    <scope>NUCLEOTIDE SEQUENCE</scope>
    <source>
        <strain evidence="2">CBS 892.96</strain>
    </source>
</reference>
<gene>
    <name evidence="2" type="ORF">QBC36DRAFT_304331</name>
</gene>
<reference evidence="2" key="2">
    <citation type="submission" date="2023-05" db="EMBL/GenBank/DDBJ databases">
        <authorList>
            <consortium name="Lawrence Berkeley National Laboratory"/>
            <person name="Steindorff A."/>
            <person name="Hensen N."/>
            <person name="Bonometti L."/>
            <person name="Westerberg I."/>
            <person name="Brannstrom I.O."/>
            <person name="Guillou S."/>
            <person name="Cros-Aarteil S."/>
            <person name="Calhoun S."/>
            <person name="Haridas S."/>
            <person name="Kuo A."/>
            <person name="Mondo S."/>
            <person name="Pangilinan J."/>
            <person name="Riley R."/>
            <person name="Labutti K."/>
            <person name="Andreopoulos B."/>
            <person name="Lipzen A."/>
            <person name="Chen C."/>
            <person name="Yanf M."/>
            <person name="Daum C."/>
            <person name="Ng V."/>
            <person name="Clum A."/>
            <person name="Ohm R."/>
            <person name="Martin F."/>
            <person name="Silar P."/>
            <person name="Natvig D."/>
            <person name="Lalanne C."/>
            <person name="Gautier V."/>
            <person name="Ament-Velasquez S.L."/>
            <person name="Kruys A."/>
            <person name="Hutchinson M.I."/>
            <person name="Powell A.J."/>
            <person name="Barry K."/>
            <person name="Miller A.N."/>
            <person name="Grigoriev I.V."/>
            <person name="Debuchy R."/>
            <person name="Gladieux P."/>
            <person name="Thoren M.H."/>
            <person name="Johannesson H."/>
        </authorList>
    </citation>
    <scope>NUCLEOTIDE SEQUENCE</scope>
    <source>
        <strain evidence="2">CBS 892.96</strain>
    </source>
</reference>
<comment type="caution">
    <text evidence="2">The sequence shown here is derived from an EMBL/GenBank/DDBJ whole genome shotgun (WGS) entry which is preliminary data.</text>
</comment>
<organism evidence="2 3">
    <name type="scientific">Triangularia setosa</name>
    <dbReference type="NCBI Taxonomy" id="2587417"/>
    <lineage>
        <taxon>Eukaryota</taxon>
        <taxon>Fungi</taxon>
        <taxon>Dikarya</taxon>
        <taxon>Ascomycota</taxon>
        <taxon>Pezizomycotina</taxon>
        <taxon>Sordariomycetes</taxon>
        <taxon>Sordariomycetidae</taxon>
        <taxon>Sordariales</taxon>
        <taxon>Podosporaceae</taxon>
        <taxon>Triangularia</taxon>
    </lineage>
</organism>
<feature type="region of interest" description="Disordered" evidence="1">
    <location>
        <begin position="446"/>
        <end position="465"/>
    </location>
</feature>
<name>A0AAN6VZF1_9PEZI</name>
<evidence type="ECO:0000313" key="2">
    <source>
        <dbReference type="EMBL" id="KAK4172609.1"/>
    </source>
</evidence>
<feature type="compositionally biased region" description="Basic and acidic residues" evidence="1">
    <location>
        <begin position="447"/>
        <end position="456"/>
    </location>
</feature>
<protein>
    <submittedName>
        <fullName evidence="2">Uncharacterized protein</fullName>
    </submittedName>
</protein>
<dbReference type="Proteomes" id="UP001302321">
    <property type="component" value="Unassembled WGS sequence"/>
</dbReference>
<sequence>MAPERREERRIPMTTREKEWSGPDDLVGLQKNSILFKLPRELRDHIWADEPFTLPPFDRQTNHTPDYEILPVDNRDRIEPDVIDYESWLAMVPPTGPVVISRLDLAILRTCRAIYREARFLPCTLKTLRIATPYTSFELNSDIDIIWWQLRIREDGGVTKNALSRIKKVFLMSQVLGLDFFHVVYRGYLYTANRRRPLERGAAPDVPFSAPPSAWTHLGLFSHITLLQMAIPRMHWKDWHDNAALSVNPFVEGMHDRWPWGSAPVEYTEFVNSEIGDSLKAMESGRRTLRAQPNSLASALALMPCLKTFKKFLVFVDDIPWPLVGGIDSEDEARLWTLFHPVLDNQSLDCVNLEDLGPEEETVWGNRLKRGWLVANEAEVERWSWRGTKEYFSRRCPACDSDDYRMRNDCAYCVVRKGLIDQGLGPRLCACEVTWRRELDSEFNYSPEEKLEKEEAAPPENEIPSWAETDAAEVEWRGNPDSFIKHVFK</sequence>
<accession>A0AAN6VZF1</accession>
<dbReference type="AlphaFoldDB" id="A0AAN6VZF1"/>
<evidence type="ECO:0000256" key="1">
    <source>
        <dbReference type="SAM" id="MobiDB-lite"/>
    </source>
</evidence>
<evidence type="ECO:0000313" key="3">
    <source>
        <dbReference type="Proteomes" id="UP001302321"/>
    </source>
</evidence>
<keyword evidence="3" id="KW-1185">Reference proteome</keyword>
<dbReference type="EMBL" id="MU866408">
    <property type="protein sequence ID" value="KAK4172609.1"/>
    <property type="molecule type" value="Genomic_DNA"/>
</dbReference>
<proteinExistence type="predicted"/>